<keyword evidence="2" id="KW-0789">Thiol protease inhibitor</keyword>
<dbReference type="PANTHER" id="PTHR31228:SF22">
    <property type="entry name" value="CYSTATIN_MONELLIN SUPERFAMILY PROTEIN"/>
    <property type="match status" value="1"/>
</dbReference>
<evidence type="ECO:0000256" key="2">
    <source>
        <dbReference type="ARBA" id="ARBA00022704"/>
    </source>
</evidence>
<reference evidence="5" key="1">
    <citation type="journal article" date="2019" name="Genome Biol. Evol.">
        <title>The Rhododendron genome and chromosomal organization provide insight into shared whole-genome duplications across the heath family (Ericaceae).</title>
        <authorList>
            <person name="Soza V.L."/>
            <person name="Lindsley D."/>
            <person name="Waalkes A."/>
            <person name="Ramage E."/>
            <person name="Patwardhan R.P."/>
            <person name="Burton J.N."/>
            <person name="Adey A."/>
            <person name="Kumar A."/>
            <person name="Qiu R."/>
            <person name="Shendure J."/>
            <person name="Hall B."/>
        </authorList>
    </citation>
    <scope>NUCLEOTIDE SEQUENCE</scope>
    <source>
        <strain evidence="5">RSF 1966-606</strain>
    </source>
</reference>
<dbReference type="GO" id="GO:0004869">
    <property type="term" value="F:cysteine-type endopeptidase inhibitor activity"/>
    <property type="evidence" value="ECO:0007669"/>
    <property type="project" value="UniProtKB-KW"/>
</dbReference>
<feature type="region of interest" description="Disordered" evidence="3">
    <location>
        <begin position="1"/>
        <end position="73"/>
    </location>
</feature>
<gene>
    <name evidence="5" type="ORF">C3L33_21974</name>
</gene>
<accession>A0A6A4KIS0</accession>
<feature type="compositionally biased region" description="Basic and acidic residues" evidence="3">
    <location>
        <begin position="58"/>
        <end position="67"/>
    </location>
</feature>
<dbReference type="OrthoDB" id="1625419at2759"/>
<feature type="domain" description="Cystatin" evidence="4">
    <location>
        <begin position="118"/>
        <end position="177"/>
    </location>
</feature>
<dbReference type="Gene3D" id="3.10.450.10">
    <property type="match status" value="1"/>
</dbReference>
<dbReference type="PANTHER" id="PTHR31228">
    <property type="entry name" value="CYSTATIN/MONELLIN SUPERFAMILY PROTEIN"/>
    <property type="match status" value="1"/>
</dbReference>
<feature type="non-terminal residue" evidence="5">
    <location>
        <position position="1"/>
    </location>
</feature>
<dbReference type="Pfam" id="PF00031">
    <property type="entry name" value="Cystatin"/>
    <property type="match status" value="1"/>
</dbReference>
<protein>
    <recommendedName>
        <fullName evidence="4">Cystatin domain-containing protein</fullName>
    </recommendedName>
</protein>
<dbReference type="AlphaFoldDB" id="A0A6A4KIS0"/>
<proteinExistence type="predicted"/>
<dbReference type="EMBL" id="QEFC01003985">
    <property type="protein sequence ID" value="KAE9446025.1"/>
    <property type="molecule type" value="Genomic_DNA"/>
</dbReference>
<dbReference type="SUPFAM" id="SSF54403">
    <property type="entry name" value="Cystatin/monellin"/>
    <property type="match status" value="1"/>
</dbReference>
<dbReference type="InterPro" id="IPR046350">
    <property type="entry name" value="Cystatin_sf"/>
</dbReference>
<evidence type="ECO:0000256" key="1">
    <source>
        <dbReference type="ARBA" id="ARBA00022690"/>
    </source>
</evidence>
<feature type="compositionally biased region" description="Basic and acidic residues" evidence="3">
    <location>
        <begin position="1"/>
        <end position="10"/>
    </location>
</feature>
<sequence length="199" mass="23040">MPHEFQRGENSKLGSEEECANPKQPKLVREGIGKQKKSLNRKSGSSDDKKQRQNQLGEQKEQEKSFDDSDDDVDWRNRYAEQMNKSEGFDVEYVPQNVRMCGLIQPRKNFDKNPWLLEQVEKASRMATEHFNAINKTDYWFVRVIKVCSQLVAGFNHYITFEVEAFGGTQSPVLFQALVYVGINENPIKVNFCRVKPES</sequence>
<evidence type="ECO:0000259" key="4">
    <source>
        <dbReference type="Pfam" id="PF00031"/>
    </source>
</evidence>
<keyword evidence="1" id="KW-0646">Protease inhibitor</keyword>
<evidence type="ECO:0000256" key="3">
    <source>
        <dbReference type="SAM" id="MobiDB-lite"/>
    </source>
</evidence>
<evidence type="ECO:0000313" key="5">
    <source>
        <dbReference type="EMBL" id="KAE9446025.1"/>
    </source>
</evidence>
<comment type="caution">
    <text evidence="5">The sequence shown here is derived from an EMBL/GenBank/DDBJ whole genome shotgun (WGS) entry which is preliminary data.</text>
</comment>
<dbReference type="PROSITE" id="PS00287">
    <property type="entry name" value="CYSTATIN"/>
    <property type="match status" value="1"/>
</dbReference>
<dbReference type="InterPro" id="IPR018073">
    <property type="entry name" value="Prot_inh_cystat_CS"/>
</dbReference>
<name>A0A6A4KIS0_9ERIC</name>
<dbReference type="CDD" id="cd00042">
    <property type="entry name" value="CY"/>
    <property type="match status" value="1"/>
</dbReference>
<organism evidence="5">
    <name type="scientific">Rhododendron williamsianum</name>
    <dbReference type="NCBI Taxonomy" id="262921"/>
    <lineage>
        <taxon>Eukaryota</taxon>
        <taxon>Viridiplantae</taxon>
        <taxon>Streptophyta</taxon>
        <taxon>Embryophyta</taxon>
        <taxon>Tracheophyta</taxon>
        <taxon>Spermatophyta</taxon>
        <taxon>Magnoliopsida</taxon>
        <taxon>eudicotyledons</taxon>
        <taxon>Gunneridae</taxon>
        <taxon>Pentapetalae</taxon>
        <taxon>asterids</taxon>
        <taxon>Ericales</taxon>
        <taxon>Ericaceae</taxon>
        <taxon>Ericoideae</taxon>
        <taxon>Rhodoreae</taxon>
        <taxon>Rhododendron</taxon>
    </lineage>
</organism>
<dbReference type="InterPro" id="IPR000010">
    <property type="entry name" value="Cystatin_dom"/>
</dbReference>